<dbReference type="PANTHER" id="PTHR34835:SF60">
    <property type="entry name" value="OS10G0490300 PROTEIN"/>
    <property type="match status" value="1"/>
</dbReference>
<dbReference type="Gramene" id="TraesROB_scaffold_096638_01G000300.1">
    <property type="protein sequence ID" value="TraesROB_scaffold_096638_01G000300.1"/>
    <property type="gene ID" value="TraesROB_scaffold_096638_01G000300"/>
</dbReference>
<dbReference type="PANTHER" id="PTHR34835">
    <property type="entry name" value="OS07G0283600 PROTEIN-RELATED"/>
    <property type="match status" value="1"/>
</dbReference>
<dbReference type="Gramene" id="TraesCLE_scaffold_069301_01G000300.1">
    <property type="protein sequence ID" value="TraesCLE_scaffold_069301_01G000300.1"/>
    <property type="gene ID" value="TraesCLE_scaffold_069301_01G000300"/>
</dbReference>
<proteinExistence type="predicted"/>
<protein>
    <submittedName>
        <fullName evidence="1">Uncharacterized protein</fullName>
    </submittedName>
</protein>
<dbReference type="OrthoDB" id="679318at2759"/>
<evidence type="ECO:0000313" key="1">
    <source>
        <dbReference type="EnsemblPlants" id="TraesCS6B02G311800.1"/>
    </source>
</evidence>
<dbReference type="Gramene" id="TraesCS6B02G311800.1">
    <property type="protein sequence ID" value="TraesCS6B02G311800.1"/>
    <property type="gene ID" value="TraesCS6B02G311800"/>
</dbReference>
<dbReference type="EnsemblPlants" id="TraesCS6B02G311800.1">
    <property type="protein sequence ID" value="TraesCS6B02G311800.1"/>
    <property type="gene ID" value="TraesCS6B02G311800"/>
</dbReference>
<reference evidence="1" key="2">
    <citation type="submission" date="2018-10" db="UniProtKB">
        <authorList>
            <consortium name="EnsemblPlants"/>
        </authorList>
    </citation>
    <scope>IDENTIFICATION</scope>
</reference>
<reference evidence="1" key="1">
    <citation type="submission" date="2018-08" db="EMBL/GenBank/DDBJ databases">
        <authorList>
            <person name="Rossello M."/>
        </authorList>
    </citation>
    <scope>NUCLEOTIDE SEQUENCE [LARGE SCALE GENOMIC DNA]</scope>
    <source>
        <strain evidence="1">cv. Chinese Spring</strain>
    </source>
</reference>
<evidence type="ECO:0000313" key="2">
    <source>
        <dbReference type="Proteomes" id="UP000019116"/>
    </source>
</evidence>
<dbReference type="AlphaFoldDB" id="A0A3B6PMZ7"/>
<dbReference type="Gramene" id="TraesCAD_scaffold_079317_01G000300.1">
    <property type="protein sequence ID" value="TraesCAD_scaffold_079317_01G000300.1"/>
    <property type="gene ID" value="TraesCAD_scaffold_079317_01G000300"/>
</dbReference>
<dbReference type="GeneID" id="123138037"/>
<sequence>MGRIMKGLGKGFSSACLEESDDFDGDPFVPNDFAEDDSFQASEEGSMDDPDFDKALYDFYVSHKRTRSSDFPVANTFTRYSSKLFSTIIGGLSPQQVRVLQSYGADCLLKFVRTEVPFRFVKWLASKFDVRASVIQIRKMFIPICEYVTHDILGLPVDGEPIVSNADAGCEFILSHFNVTSIPPVSFFCNKLKSTSEELPDEDIFICFMCIALSTFLCPNPILELCNSGVFTVIHDGFQCNY</sequence>
<dbReference type="Gramene" id="TraesWEE_scaffold_120665_01G000100.1">
    <property type="protein sequence ID" value="TraesWEE_scaffold_120665_01G000100.1"/>
    <property type="gene ID" value="TraesWEE_scaffold_120665_01G000100"/>
</dbReference>
<dbReference type="RefSeq" id="XP_044413864.1">
    <property type="nucleotide sequence ID" value="XM_044557929.1"/>
</dbReference>
<dbReference type="STRING" id="4565.A0A3B6PMZ7"/>
<accession>A0A3B6PMZ7</accession>
<keyword evidence="2" id="KW-1185">Reference proteome</keyword>
<dbReference type="Proteomes" id="UP000019116">
    <property type="component" value="Chromosome 6B"/>
</dbReference>
<organism evidence="1">
    <name type="scientific">Triticum aestivum</name>
    <name type="common">Wheat</name>
    <dbReference type="NCBI Taxonomy" id="4565"/>
    <lineage>
        <taxon>Eukaryota</taxon>
        <taxon>Viridiplantae</taxon>
        <taxon>Streptophyta</taxon>
        <taxon>Embryophyta</taxon>
        <taxon>Tracheophyta</taxon>
        <taxon>Spermatophyta</taxon>
        <taxon>Magnoliopsida</taxon>
        <taxon>Liliopsida</taxon>
        <taxon>Poales</taxon>
        <taxon>Poaceae</taxon>
        <taxon>BOP clade</taxon>
        <taxon>Pooideae</taxon>
        <taxon>Triticodae</taxon>
        <taxon>Triticeae</taxon>
        <taxon>Triticinae</taxon>
        <taxon>Triticum</taxon>
    </lineage>
</organism>
<name>A0A3B6PMZ7_WHEAT</name>
<gene>
    <name evidence="1" type="primary">LOC123138037</name>
</gene>
<dbReference type="OMA" id="MFIPICE"/>
<dbReference type="Gramene" id="TraesCS6B03G0894200.1">
    <property type="protein sequence ID" value="TraesCS6B03G0894200.1.CDS"/>
    <property type="gene ID" value="TraesCS6B03G0894200"/>
</dbReference>